<dbReference type="AlphaFoldDB" id="A0A1H1QQW5"/>
<protein>
    <submittedName>
        <fullName evidence="2">ABC-2 type transport system permease protein</fullName>
    </submittedName>
</protein>
<feature type="transmembrane region" description="Helical" evidence="1">
    <location>
        <begin position="165"/>
        <end position="186"/>
    </location>
</feature>
<reference evidence="2 3" key="1">
    <citation type="submission" date="2016-10" db="EMBL/GenBank/DDBJ databases">
        <authorList>
            <person name="de Groot N.N."/>
        </authorList>
    </citation>
    <scope>NUCLEOTIDE SEQUENCE [LARGE SCALE GENOMIC DNA]</scope>
    <source>
        <strain evidence="2 3">DSM 21800</strain>
    </source>
</reference>
<keyword evidence="1" id="KW-0472">Membrane</keyword>
<keyword evidence="3" id="KW-1185">Reference proteome</keyword>
<feature type="transmembrane region" description="Helical" evidence="1">
    <location>
        <begin position="424"/>
        <end position="445"/>
    </location>
</feature>
<feature type="transmembrane region" description="Helical" evidence="1">
    <location>
        <begin position="493"/>
        <end position="517"/>
    </location>
</feature>
<feature type="transmembrane region" description="Helical" evidence="1">
    <location>
        <begin position="333"/>
        <end position="352"/>
    </location>
</feature>
<feature type="transmembrane region" description="Helical" evidence="1">
    <location>
        <begin position="136"/>
        <end position="159"/>
    </location>
</feature>
<dbReference type="STRING" id="630515.SAMN04489812_1357"/>
<proteinExistence type="predicted"/>
<feature type="transmembrane region" description="Helical" evidence="1">
    <location>
        <begin position="198"/>
        <end position="220"/>
    </location>
</feature>
<evidence type="ECO:0000313" key="3">
    <source>
        <dbReference type="Proteomes" id="UP000199103"/>
    </source>
</evidence>
<evidence type="ECO:0000256" key="1">
    <source>
        <dbReference type="SAM" id="Phobius"/>
    </source>
</evidence>
<dbReference type="RefSeq" id="WP_091521837.1">
    <property type="nucleotide sequence ID" value="NZ_LT629772.1"/>
</dbReference>
<dbReference type="EMBL" id="LT629772">
    <property type="protein sequence ID" value="SDS25858.1"/>
    <property type="molecule type" value="Genomic_DNA"/>
</dbReference>
<name>A0A1H1QQW5_9ACTN</name>
<feature type="transmembrane region" description="Helical" evidence="1">
    <location>
        <begin position="28"/>
        <end position="50"/>
    </location>
</feature>
<dbReference type="OrthoDB" id="2014935at2"/>
<feature type="transmembrane region" description="Helical" evidence="1">
    <location>
        <begin position="452"/>
        <end position="473"/>
    </location>
</feature>
<feature type="transmembrane region" description="Helical" evidence="1">
    <location>
        <begin position="299"/>
        <end position="321"/>
    </location>
</feature>
<organism evidence="2 3">
    <name type="scientific">Microlunatus soli</name>
    <dbReference type="NCBI Taxonomy" id="630515"/>
    <lineage>
        <taxon>Bacteria</taxon>
        <taxon>Bacillati</taxon>
        <taxon>Actinomycetota</taxon>
        <taxon>Actinomycetes</taxon>
        <taxon>Propionibacteriales</taxon>
        <taxon>Propionibacteriaceae</taxon>
        <taxon>Microlunatus</taxon>
    </lineage>
</organism>
<keyword evidence="1" id="KW-0812">Transmembrane</keyword>
<feature type="transmembrane region" description="Helical" evidence="1">
    <location>
        <begin position="384"/>
        <end position="404"/>
    </location>
</feature>
<accession>A0A1H1QQW5</accession>
<keyword evidence="1" id="KW-1133">Transmembrane helix</keyword>
<gene>
    <name evidence="2" type="ORF">SAMN04489812_1357</name>
</gene>
<feature type="transmembrane region" description="Helical" evidence="1">
    <location>
        <begin position="86"/>
        <end position="106"/>
    </location>
</feature>
<evidence type="ECO:0000313" key="2">
    <source>
        <dbReference type="EMBL" id="SDS25858.1"/>
    </source>
</evidence>
<dbReference type="Proteomes" id="UP000199103">
    <property type="component" value="Chromosome I"/>
</dbReference>
<sequence length="524" mass="53454">MSDDAGGGGLQGTAQLIKFTLRRDRLPVPAWAMLAILLPWGIASGTLSLYPTPAALADYAIDALRNGAEVAMRGIIYSPTSGGVTAWGAGMSSALVAAFASALLIIRHTRAEEDSGRSELLGATSVGRSARLAAPLIVIGAANLVIGAVMAVPLIASGLPVPGSVLLGLSTGGVGLVITAASAVIAQWVGTAGQARSVSILVIAGFFVIRAVGDSTVGWLSWLSPFGWARLSRAYAGDRWWVLGLFAATAAGLMIIAGLVQRRRDIGSGLLQPRPGPAVATRWLNSIAASTWRTHRAGVIIWAVAFAVVGALIGAAAAGASDQLGAMFSGSDALLSFTFLILSQAATAFGIISVGRLRAEELDGHGELLLPAAGSRWRWAASHLVVGIVGPGLLLLAAGVTAGLTSVAAGGEDATSWGRVLASALIWLPAVWIITAIAMALVGLWPRSTPGLPWALLIIALLLELGHEFGLLGDAVLALSPYSHIPRLLLGQAVSAAVLAVSVIIAAALCTAGLVGIRNRDLGR</sequence>
<feature type="transmembrane region" description="Helical" evidence="1">
    <location>
        <begin position="240"/>
        <end position="260"/>
    </location>
</feature>